<protein>
    <submittedName>
        <fullName evidence="12">Assimilatory nitrate reductase (NADH) beta subunit</fullName>
    </submittedName>
</protein>
<dbReference type="InterPro" id="IPR007419">
    <property type="entry name" value="BFD-like_2Fe2S-bd_dom"/>
</dbReference>
<dbReference type="PRINTS" id="PR00368">
    <property type="entry name" value="FADPNR"/>
</dbReference>
<evidence type="ECO:0000256" key="9">
    <source>
        <dbReference type="ARBA" id="ARBA00023014"/>
    </source>
</evidence>
<dbReference type="InterPro" id="IPR023753">
    <property type="entry name" value="FAD/NAD-binding_dom"/>
</dbReference>
<feature type="domain" description="FAD/NAD(P)-binding" evidence="11">
    <location>
        <begin position="12"/>
        <end position="301"/>
    </location>
</feature>
<keyword evidence="8" id="KW-0408">Iron</keyword>
<dbReference type="OrthoDB" id="9768666at2"/>
<dbReference type="AlphaFoldDB" id="A0A1G6GGG5"/>
<dbReference type="Gene3D" id="3.50.50.60">
    <property type="entry name" value="FAD/NAD(P)-binding domain"/>
    <property type="match status" value="2"/>
</dbReference>
<evidence type="ECO:0000313" key="12">
    <source>
        <dbReference type="EMBL" id="SDB80835.1"/>
    </source>
</evidence>
<keyword evidence="6" id="KW-0479">Metal-binding</keyword>
<comment type="pathway">
    <text evidence="3">Nitrogen metabolism; nitrate reduction (assimilation).</text>
</comment>
<name>A0A1G6GGG5_9ACTN</name>
<evidence type="ECO:0000256" key="8">
    <source>
        <dbReference type="ARBA" id="ARBA00023004"/>
    </source>
</evidence>
<dbReference type="STRING" id="1577474.GA0111570_103142"/>
<comment type="cofactor">
    <cofactor evidence="1">
        <name>siroheme</name>
        <dbReference type="ChEBI" id="CHEBI:60052"/>
    </cofactor>
</comment>
<dbReference type="SUPFAM" id="SSF51905">
    <property type="entry name" value="FAD/NAD(P)-binding domain"/>
    <property type="match status" value="2"/>
</dbReference>
<evidence type="ECO:0000256" key="6">
    <source>
        <dbReference type="ARBA" id="ARBA00022723"/>
    </source>
</evidence>
<reference evidence="12 13" key="1">
    <citation type="submission" date="2016-06" db="EMBL/GenBank/DDBJ databases">
        <authorList>
            <person name="Olsen C.W."/>
            <person name="Carey S."/>
            <person name="Hinshaw L."/>
            <person name="Karasin A.I."/>
        </authorList>
    </citation>
    <scope>NUCLEOTIDE SEQUENCE [LARGE SCALE GENOMIC DNA]</scope>
    <source>
        <strain evidence="12 13">LZ-22</strain>
    </source>
</reference>
<dbReference type="Gene3D" id="1.10.10.1100">
    <property type="entry name" value="BFD-like [2Fe-2S]-binding domain"/>
    <property type="match status" value="1"/>
</dbReference>
<evidence type="ECO:0000256" key="4">
    <source>
        <dbReference type="ARBA" id="ARBA00010429"/>
    </source>
</evidence>
<keyword evidence="9" id="KW-0411">Iron-sulfur</keyword>
<dbReference type="Pfam" id="PF04324">
    <property type="entry name" value="Fer2_BFD"/>
    <property type="match status" value="1"/>
</dbReference>
<dbReference type="EMBL" id="FMYF01000003">
    <property type="protein sequence ID" value="SDB80835.1"/>
    <property type="molecule type" value="Genomic_DNA"/>
</dbReference>
<dbReference type="GO" id="GO:0016491">
    <property type="term" value="F:oxidoreductase activity"/>
    <property type="evidence" value="ECO:0007669"/>
    <property type="project" value="UniProtKB-KW"/>
</dbReference>
<dbReference type="RefSeq" id="WP_092607539.1">
    <property type="nucleotide sequence ID" value="NZ_FMYF01000003.1"/>
</dbReference>
<evidence type="ECO:0000259" key="10">
    <source>
        <dbReference type="Pfam" id="PF04324"/>
    </source>
</evidence>
<dbReference type="PANTHER" id="PTHR43809:SF1">
    <property type="entry name" value="NITRITE REDUCTASE (NADH) LARGE SUBUNIT"/>
    <property type="match status" value="1"/>
</dbReference>
<evidence type="ECO:0000256" key="5">
    <source>
        <dbReference type="ARBA" id="ARBA00022617"/>
    </source>
</evidence>
<feature type="domain" description="BFD-like [2Fe-2S]-binding" evidence="10">
    <location>
        <begin position="466"/>
        <end position="513"/>
    </location>
</feature>
<keyword evidence="5" id="KW-0349">Heme</keyword>
<dbReference type="GO" id="GO:0051536">
    <property type="term" value="F:iron-sulfur cluster binding"/>
    <property type="evidence" value="ECO:0007669"/>
    <property type="project" value="UniProtKB-KW"/>
</dbReference>
<comment type="cofactor">
    <cofactor evidence="2">
        <name>[4Fe-4S] cluster</name>
        <dbReference type="ChEBI" id="CHEBI:49883"/>
    </cofactor>
</comment>
<keyword evidence="13" id="KW-1185">Reference proteome</keyword>
<evidence type="ECO:0000256" key="2">
    <source>
        <dbReference type="ARBA" id="ARBA00001966"/>
    </source>
</evidence>
<dbReference type="Pfam" id="PF07992">
    <property type="entry name" value="Pyr_redox_2"/>
    <property type="match status" value="1"/>
</dbReference>
<sequence length="518" mass="53751">MTPRHVPREGDHLVVIGFGPVAWRLVDDLLPEVEAGRLRITVLGDEPSPAYNRVLVGEVATGKHAPADLDLVDVDDWTARGVLLRLGTRAGWIDRAARLVHLEGDQAPVPYDLLVLAVGARANVPRLAGLNPDPEAIGHLPPGISVLRTLDEATRVHQVVADGGRVVVLGGGVLGLEVAAAARDAGCAVTVVHNQPWLLTRSTDSAGGALLGGRCAGRGLVVEAGVRARAVRLGEGRRFRALVLEDGREVLGDVLVLSVGVSPRTRLARGAGLVVNHGIVVNHELEADTEARVFAIGDCAEVWCEEPGCGSCRTRGRRPPSGLVGPGWDQARWLAARLRADLGEDPGPLEPLAESRQDVVRLKAEGIEFVAGGDLAAEPWDGADDGRDSVVWADSARRAYLKVVVEDERVVGFCSIGLPRSGAELAALYGSGEPAPADLAGYLFPGTPECGPGGAAGAASAPEATLCRCAGVSVGAVREAIDAGADDVDRVRRATRAGSGCGGCRSGVEALLAAIAQA</sequence>
<dbReference type="InterPro" id="IPR036188">
    <property type="entry name" value="FAD/NAD-bd_sf"/>
</dbReference>
<dbReference type="InterPro" id="IPR052034">
    <property type="entry name" value="NasD-like"/>
</dbReference>
<gene>
    <name evidence="12" type="ORF">GA0111570_103142</name>
</gene>
<accession>A0A1G6GGG5</accession>
<dbReference type="GO" id="GO:0046872">
    <property type="term" value="F:metal ion binding"/>
    <property type="evidence" value="ECO:0007669"/>
    <property type="project" value="UniProtKB-KW"/>
</dbReference>
<evidence type="ECO:0000256" key="3">
    <source>
        <dbReference type="ARBA" id="ARBA00005096"/>
    </source>
</evidence>
<comment type="similarity">
    <text evidence="4">Belongs to the nitrite and sulfite reductase 4Fe-4S domain family.</text>
</comment>
<evidence type="ECO:0000256" key="7">
    <source>
        <dbReference type="ARBA" id="ARBA00023002"/>
    </source>
</evidence>
<dbReference type="PANTHER" id="PTHR43809">
    <property type="entry name" value="NITRITE REDUCTASE (NADH) LARGE SUBUNIT"/>
    <property type="match status" value="1"/>
</dbReference>
<evidence type="ECO:0000313" key="13">
    <source>
        <dbReference type="Proteomes" id="UP000199086"/>
    </source>
</evidence>
<evidence type="ECO:0000259" key="11">
    <source>
        <dbReference type="Pfam" id="PF07992"/>
    </source>
</evidence>
<evidence type="ECO:0000256" key="1">
    <source>
        <dbReference type="ARBA" id="ARBA00001929"/>
    </source>
</evidence>
<dbReference type="Proteomes" id="UP000199086">
    <property type="component" value="Unassembled WGS sequence"/>
</dbReference>
<keyword evidence="7" id="KW-0560">Oxidoreductase</keyword>
<proteinExistence type="inferred from homology"/>
<dbReference type="InterPro" id="IPR041854">
    <property type="entry name" value="BFD-like_2Fe2S-bd_dom_sf"/>
</dbReference>
<organism evidence="12 13">
    <name type="scientific">Raineyella antarctica</name>
    <dbReference type="NCBI Taxonomy" id="1577474"/>
    <lineage>
        <taxon>Bacteria</taxon>
        <taxon>Bacillati</taxon>
        <taxon>Actinomycetota</taxon>
        <taxon>Actinomycetes</taxon>
        <taxon>Propionibacteriales</taxon>
        <taxon>Propionibacteriaceae</taxon>
        <taxon>Raineyella</taxon>
    </lineage>
</organism>